<dbReference type="GO" id="GO:0003677">
    <property type="term" value="F:DNA binding"/>
    <property type="evidence" value="ECO:0007669"/>
    <property type="project" value="UniProtKB-KW"/>
</dbReference>
<evidence type="ECO:0000256" key="8">
    <source>
        <dbReference type="SAM" id="MobiDB-lite"/>
    </source>
</evidence>
<keyword evidence="3" id="KW-0479">Metal-binding</keyword>
<feature type="domain" description="Transposase putative helix-turn-helix" evidence="11">
    <location>
        <begin position="12"/>
        <end position="54"/>
    </location>
</feature>
<comment type="caution">
    <text evidence="12">The sequence shown here is derived from an EMBL/GenBank/DDBJ whole genome shotgun (WGS) entry which is preliminary data.</text>
</comment>
<evidence type="ECO:0000313" key="12">
    <source>
        <dbReference type="EMBL" id="PRY60446.1"/>
    </source>
</evidence>
<evidence type="ECO:0000259" key="10">
    <source>
        <dbReference type="Pfam" id="PF07282"/>
    </source>
</evidence>
<keyword evidence="2" id="KW-0815">Transposition</keyword>
<dbReference type="Pfam" id="PF12323">
    <property type="entry name" value="HTH_OrfB_IS605"/>
    <property type="match status" value="1"/>
</dbReference>
<evidence type="ECO:0000259" key="11">
    <source>
        <dbReference type="Pfam" id="PF12323"/>
    </source>
</evidence>
<sequence length="411" mass="46013">MSHPSRSLRPVQLRYRFRLYPTAPQRSALARLFGCVRVVYNDAVAARKRAHETGEPYPTGSLLQRQLITEAKRTERRAWLTEVSNIPLQQAVRDCDRAYRNFFDSLKGTRAGARTGPPRFKRRSNRQAARFTRNGFVLRDTGRLYLAKIGEIRVAWSRELPAEPSSVTIVKTAAGRYFASFVVAVDDGAELLDPVDQETGIDLGLKDFAVLRGGRAVENPRFFRAMERRLKKAQRTLARKQKGSRNAEKARIAVARVHEAIGNRRDDWLHKQVIGILRENQAVYVEDLPVHGLARGRAAKSVFDAALGRFLVLLESKARRTGRTFVRVDRWFPSTQLCSACGALTGPRGQAGLPVRRWACGCGAVHDRDRNAEANIRNEGRRLVAARHAETRNASGGPVRPGVPGAARNPR</sequence>
<keyword evidence="7" id="KW-0175">Coiled coil</keyword>
<protein>
    <submittedName>
        <fullName evidence="12">Putative transposase</fullName>
    </submittedName>
</protein>
<keyword evidence="5" id="KW-0238">DNA-binding</keyword>
<dbReference type="AlphaFoldDB" id="A0A2T0URB8"/>
<organism evidence="12 13">
    <name type="scientific">Glycomyces artemisiae</name>
    <dbReference type="NCBI Taxonomy" id="1076443"/>
    <lineage>
        <taxon>Bacteria</taxon>
        <taxon>Bacillati</taxon>
        <taxon>Actinomycetota</taxon>
        <taxon>Actinomycetes</taxon>
        <taxon>Glycomycetales</taxon>
        <taxon>Glycomycetaceae</taxon>
        <taxon>Glycomyces</taxon>
    </lineage>
</organism>
<dbReference type="InterPro" id="IPR001959">
    <property type="entry name" value="Transposase"/>
</dbReference>
<evidence type="ECO:0000256" key="4">
    <source>
        <dbReference type="ARBA" id="ARBA00022833"/>
    </source>
</evidence>
<accession>A0A2T0URB8</accession>
<feature type="domain" description="Probable transposase IS891/IS1136/IS1341" evidence="9">
    <location>
        <begin position="196"/>
        <end position="295"/>
    </location>
</feature>
<dbReference type="GO" id="GO:0032196">
    <property type="term" value="P:transposition"/>
    <property type="evidence" value="ECO:0007669"/>
    <property type="project" value="UniProtKB-KW"/>
</dbReference>
<comment type="similarity">
    <text evidence="1">In the C-terminal section; belongs to the transposase 35 family.</text>
</comment>
<evidence type="ECO:0000256" key="5">
    <source>
        <dbReference type="ARBA" id="ARBA00023125"/>
    </source>
</evidence>
<evidence type="ECO:0000256" key="2">
    <source>
        <dbReference type="ARBA" id="ARBA00022578"/>
    </source>
</evidence>
<gene>
    <name evidence="12" type="ORF">B0I28_10250</name>
</gene>
<dbReference type="Pfam" id="PF07282">
    <property type="entry name" value="Cas12f1-like_TNB"/>
    <property type="match status" value="1"/>
</dbReference>
<dbReference type="GO" id="GO:0006310">
    <property type="term" value="P:DNA recombination"/>
    <property type="evidence" value="ECO:0007669"/>
    <property type="project" value="UniProtKB-KW"/>
</dbReference>
<feature type="compositionally biased region" description="Low complexity" evidence="8">
    <location>
        <begin position="396"/>
        <end position="411"/>
    </location>
</feature>
<evidence type="ECO:0000256" key="6">
    <source>
        <dbReference type="ARBA" id="ARBA00023172"/>
    </source>
</evidence>
<dbReference type="GO" id="GO:0046872">
    <property type="term" value="F:metal ion binding"/>
    <property type="evidence" value="ECO:0007669"/>
    <property type="project" value="UniProtKB-KW"/>
</dbReference>
<dbReference type="Proteomes" id="UP000238176">
    <property type="component" value="Unassembled WGS sequence"/>
</dbReference>
<feature type="coiled-coil region" evidence="7">
    <location>
        <begin position="223"/>
        <end position="250"/>
    </location>
</feature>
<evidence type="ECO:0000256" key="7">
    <source>
        <dbReference type="SAM" id="Coils"/>
    </source>
</evidence>
<keyword evidence="4" id="KW-0862">Zinc</keyword>
<dbReference type="Pfam" id="PF01385">
    <property type="entry name" value="OrfB_IS605"/>
    <property type="match status" value="1"/>
</dbReference>
<feature type="region of interest" description="Disordered" evidence="8">
    <location>
        <begin position="388"/>
        <end position="411"/>
    </location>
</feature>
<dbReference type="NCBIfam" id="NF040570">
    <property type="entry name" value="guided_TnpB"/>
    <property type="match status" value="1"/>
</dbReference>
<keyword evidence="13" id="KW-1185">Reference proteome</keyword>
<keyword evidence="6" id="KW-0233">DNA recombination</keyword>
<reference evidence="12 13" key="1">
    <citation type="submission" date="2018-03" db="EMBL/GenBank/DDBJ databases">
        <title>Genomic Encyclopedia of Type Strains, Phase III (KMG-III): the genomes of soil and plant-associated and newly described type strains.</title>
        <authorList>
            <person name="Whitman W."/>
        </authorList>
    </citation>
    <scope>NUCLEOTIDE SEQUENCE [LARGE SCALE GENOMIC DNA]</scope>
    <source>
        <strain evidence="12 13">CGMCC 4.7067</strain>
    </source>
</reference>
<proteinExistence type="inferred from homology"/>
<dbReference type="InterPro" id="IPR021027">
    <property type="entry name" value="Transposase_put_HTH"/>
</dbReference>
<name>A0A2T0URB8_9ACTN</name>
<evidence type="ECO:0000256" key="3">
    <source>
        <dbReference type="ARBA" id="ARBA00022723"/>
    </source>
</evidence>
<feature type="domain" description="Cas12f1-like TNB" evidence="10">
    <location>
        <begin position="308"/>
        <end position="376"/>
    </location>
</feature>
<evidence type="ECO:0000259" key="9">
    <source>
        <dbReference type="Pfam" id="PF01385"/>
    </source>
</evidence>
<dbReference type="InterPro" id="IPR010095">
    <property type="entry name" value="Cas12f1-like_TNB"/>
</dbReference>
<dbReference type="EMBL" id="PVTJ01000002">
    <property type="protein sequence ID" value="PRY60446.1"/>
    <property type="molecule type" value="Genomic_DNA"/>
</dbReference>
<evidence type="ECO:0000313" key="13">
    <source>
        <dbReference type="Proteomes" id="UP000238176"/>
    </source>
</evidence>
<evidence type="ECO:0000256" key="1">
    <source>
        <dbReference type="ARBA" id="ARBA00008761"/>
    </source>
</evidence>